<reference evidence="14 15" key="1">
    <citation type="journal article" date="2013" name="BMC Genomics">
        <title>The genome and transcriptome of the pine saprophyte Ophiostoma piceae, and a comparison with the bark beetle-associated pine pathogen Grosmannia clavigera.</title>
        <authorList>
            <person name="Haridas S."/>
            <person name="Wang Y."/>
            <person name="Lim L."/>
            <person name="Massoumi Alamouti S."/>
            <person name="Jackman S."/>
            <person name="Docking R."/>
            <person name="Robertson G."/>
            <person name="Birol I."/>
            <person name="Bohlmann J."/>
            <person name="Breuil C."/>
        </authorList>
    </citation>
    <scope>NUCLEOTIDE SEQUENCE [LARGE SCALE GENOMIC DNA]</scope>
    <source>
        <strain evidence="14 15">UAMH 11346</strain>
    </source>
</reference>
<dbReference type="Proteomes" id="UP000016923">
    <property type="component" value="Unassembled WGS sequence"/>
</dbReference>
<feature type="domain" description="Palmitoyltransferase DHHC" evidence="13">
    <location>
        <begin position="207"/>
        <end position="323"/>
    </location>
</feature>
<comment type="subcellular location">
    <subcellularLocation>
        <location evidence="1">Membrane</location>
        <topology evidence="1">Multi-pass membrane protein</topology>
    </subcellularLocation>
</comment>
<keyword evidence="7" id="KW-0449">Lipoprotein</keyword>
<dbReference type="GO" id="GO:0005794">
    <property type="term" value="C:Golgi apparatus"/>
    <property type="evidence" value="ECO:0007669"/>
    <property type="project" value="TreeGrafter"/>
</dbReference>
<dbReference type="PANTHER" id="PTHR22883">
    <property type="entry name" value="ZINC FINGER DHHC DOMAIN CONTAINING PROTEIN"/>
    <property type="match status" value="1"/>
</dbReference>
<evidence type="ECO:0000256" key="4">
    <source>
        <dbReference type="ARBA" id="ARBA00022989"/>
    </source>
</evidence>
<dbReference type="InterPro" id="IPR001594">
    <property type="entry name" value="Palmitoyltrfase_DHHC"/>
</dbReference>
<comment type="domain">
    <text evidence="11">The DHHC domain is required for palmitoyltransferase activity.</text>
</comment>
<evidence type="ECO:0000256" key="2">
    <source>
        <dbReference type="ARBA" id="ARBA00022679"/>
    </source>
</evidence>
<dbReference type="EC" id="2.3.1.225" evidence="11"/>
<evidence type="ECO:0000259" key="13">
    <source>
        <dbReference type="Pfam" id="PF01529"/>
    </source>
</evidence>
<keyword evidence="3 11" id="KW-0812">Transmembrane</keyword>
<keyword evidence="6" id="KW-0564">Palmitate</keyword>
<keyword evidence="8 11" id="KW-0012">Acyltransferase</keyword>
<evidence type="ECO:0000313" key="15">
    <source>
        <dbReference type="Proteomes" id="UP000016923"/>
    </source>
</evidence>
<keyword evidence="5 11" id="KW-0472">Membrane</keyword>
<dbReference type="OMA" id="SFYTKDV"/>
<dbReference type="HOGENOM" id="CLU_034009_0_0_1"/>
<dbReference type="eggNOG" id="KOG1311">
    <property type="taxonomic scope" value="Eukaryota"/>
</dbReference>
<evidence type="ECO:0000256" key="10">
    <source>
        <dbReference type="ARBA" id="ARBA00048048"/>
    </source>
</evidence>
<evidence type="ECO:0000256" key="9">
    <source>
        <dbReference type="ARBA" id="ARBA00038298"/>
    </source>
</evidence>
<organism evidence="14 15">
    <name type="scientific">Ophiostoma piceae (strain UAMH 11346)</name>
    <name type="common">Sap stain fungus</name>
    <dbReference type="NCBI Taxonomy" id="1262450"/>
    <lineage>
        <taxon>Eukaryota</taxon>
        <taxon>Fungi</taxon>
        <taxon>Dikarya</taxon>
        <taxon>Ascomycota</taxon>
        <taxon>Pezizomycotina</taxon>
        <taxon>Sordariomycetes</taxon>
        <taxon>Sordariomycetidae</taxon>
        <taxon>Ophiostomatales</taxon>
        <taxon>Ophiostomataceae</taxon>
        <taxon>Ophiostoma</taxon>
    </lineage>
</organism>
<sequence length="486" mass="53259">MLRATMDHVGSPVHSVNPTMRVMSLVIPGFLALSVGYVLYAVSSYVLINQFKNEYHDTGLAIGLFVPYIVIAVLMVASYLRLFITIRTNPGVVALGPEAARDFYGSSSAKPGTNNGATCCGGLAGENSPKSPKSDKPHSTMSAGHDSGHGVDLESGLTAAPPYGSTPGSFGAVPFGPDPRLDPDSPGLEMFYTKDVFECTPDGRPIFCSPCGTWKPDRTHHCSEINRCVRKMDHFCPWVGGIVSETTFKFFLQFTFYATALCGLTIGICGYALWRRKHFGYGSDGRIVAALALAGFLGLFACAMAMTCTHFVFTNVTTVESHQLKSRFKMMAVRIQRGSPPVEGQYDVVTYPLPKNDSQPQHVSLRPNAGPVANSTTVSNMEEPDPFKVAREARAARRAARDMLAFRTFAIVPVKTGVNIWDLGWRGNWNSVMGSNILDWTTPFRLSPCCNHESTESFYQLSAEFRQICADLKLPPCRDMEEARQW</sequence>
<dbReference type="InterPro" id="IPR039859">
    <property type="entry name" value="PFA4/ZDH16/20/ERF2-like"/>
</dbReference>
<dbReference type="STRING" id="1262450.S3BTH9"/>
<gene>
    <name evidence="14" type="ORF">F503_03641</name>
</gene>
<evidence type="ECO:0000256" key="11">
    <source>
        <dbReference type="RuleBase" id="RU079119"/>
    </source>
</evidence>
<proteinExistence type="inferred from homology"/>
<evidence type="ECO:0000256" key="3">
    <source>
        <dbReference type="ARBA" id="ARBA00022692"/>
    </source>
</evidence>
<dbReference type="Pfam" id="PF01529">
    <property type="entry name" value="DHHC"/>
    <property type="match status" value="1"/>
</dbReference>
<dbReference type="VEuPathDB" id="FungiDB:F503_03641"/>
<evidence type="ECO:0000256" key="7">
    <source>
        <dbReference type="ARBA" id="ARBA00023288"/>
    </source>
</evidence>
<feature type="transmembrane region" description="Helical" evidence="11">
    <location>
        <begin position="254"/>
        <end position="274"/>
    </location>
</feature>
<comment type="similarity">
    <text evidence="9">Belongs to the DHHC palmitoyltransferase family. PFA5 subfamily.</text>
</comment>
<comment type="catalytic activity">
    <reaction evidence="10 11">
        <text>L-cysteinyl-[protein] + hexadecanoyl-CoA = S-hexadecanoyl-L-cysteinyl-[protein] + CoA</text>
        <dbReference type="Rhea" id="RHEA:36683"/>
        <dbReference type="Rhea" id="RHEA-COMP:10131"/>
        <dbReference type="Rhea" id="RHEA-COMP:11032"/>
        <dbReference type="ChEBI" id="CHEBI:29950"/>
        <dbReference type="ChEBI" id="CHEBI:57287"/>
        <dbReference type="ChEBI" id="CHEBI:57379"/>
        <dbReference type="ChEBI" id="CHEBI:74151"/>
        <dbReference type="EC" id="2.3.1.225"/>
    </reaction>
</comment>
<evidence type="ECO:0000256" key="5">
    <source>
        <dbReference type="ARBA" id="ARBA00023136"/>
    </source>
</evidence>
<feature type="region of interest" description="Disordered" evidence="12">
    <location>
        <begin position="357"/>
        <end position="381"/>
    </location>
</feature>
<dbReference type="GO" id="GO:0005783">
    <property type="term" value="C:endoplasmic reticulum"/>
    <property type="evidence" value="ECO:0007669"/>
    <property type="project" value="TreeGrafter"/>
</dbReference>
<keyword evidence="15" id="KW-1185">Reference proteome</keyword>
<evidence type="ECO:0000256" key="1">
    <source>
        <dbReference type="ARBA" id="ARBA00004141"/>
    </source>
</evidence>
<dbReference type="PROSITE" id="PS50216">
    <property type="entry name" value="DHHC"/>
    <property type="match status" value="1"/>
</dbReference>
<keyword evidence="2 11" id="KW-0808">Transferase</keyword>
<feature type="region of interest" description="Disordered" evidence="12">
    <location>
        <begin position="120"/>
        <end position="158"/>
    </location>
</feature>
<evidence type="ECO:0000256" key="12">
    <source>
        <dbReference type="SAM" id="MobiDB-lite"/>
    </source>
</evidence>
<name>S3BTH9_OPHP1</name>
<feature type="transmembrane region" description="Helical" evidence="11">
    <location>
        <begin position="60"/>
        <end position="80"/>
    </location>
</feature>
<dbReference type="GO" id="GO:0019706">
    <property type="term" value="F:protein-cysteine S-palmitoyltransferase activity"/>
    <property type="evidence" value="ECO:0007669"/>
    <property type="project" value="UniProtKB-EC"/>
</dbReference>
<evidence type="ECO:0000256" key="6">
    <source>
        <dbReference type="ARBA" id="ARBA00023139"/>
    </source>
</evidence>
<feature type="transmembrane region" description="Helical" evidence="11">
    <location>
        <begin position="286"/>
        <end position="313"/>
    </location>
</feature>
<dbReference type="GO" id="GO:0006612">
    <property type="term" value="P:protein targeting to membrane"/>
    <property type="evidence" value="ECO:0007669"/>
    <property type="project" value="TreeGrafter"/>
</dbReference>
<dbReference type="PANTHER" id="PTHR22883:SF23">
    <property type="entry name" value="PALMITOYLTRANSFERASE ZDHHC6"/>
    <property type="match status" value="1"/>
</dbReference>
<evidence type="ECO:0000256" key="8">
    <source>
        <dbReference type="ARBA" id="ARBA00023315"/>
    </source>
</evidence>
<keyword evidence="4 11" id="KW-1133">Transmembrane helix</keyword>
<accession>S3BTH9</accession>
<dbReference type="EMBL" id="KE148160">
    <property type="protein sequence ID" value="EPE04579.1"/>
    <property type="molecule type" value="Genomic_DNA"/>
</dbReference>
<dbReference type="GO" id="GO:0016020">
    <property type="term" value="C:membrane"/>
    <property type="evidence" value="ECO:0007669"/>
    <property type="project" value="UniProtKB-SubCell"/>
</dbReference>
<dbReference type="AlphaFoldDB" id="S3BTH9"/>
<feature type="transmembrane region" description="Helical" evidence="11">
    <location>
        <begin position="25"/>
        <end position="48"/>
    </location>
</feature>
<evidence type="ECO:0000313" key="14">
    <source>
        <dbReference type="EMBL" id="EPE04579.1"/>
    </source>
</evidence>
<dbReference type="OrthoDB" id="331948at2759"/>
<protein>
    <recommendedName>
        <fullName evidence="11">Palmitoyltransferase</fullName>
        <ecNumber evidence="11">2.3.1.225</ecNumber>
    </recommendedName>
</protein>